<keyword evidence="2" id="KW-0575">Peroxidase</keyword>
<dbReference type="AlphaFoldDB" id="A0A0D2HQN2"/>
<sequence length="94" mass="10110">MPELTDAYYGKVKKAVYKDGALNLKTKRFLSLAIAVQSGCKDCMISQTEKALSLGATVEEIFEVCSVAVSMGGTLAWSQALVVAQYLAEKDLIS</sequence>
<name>A0A0D2HQN2_9BACT</name>
<organism evidence="2 3">
    <name type="scientific">Dethiosulfatarculus sandiegensis</name>
    <dbReference type="NCBI Taxonomy" id="1429043"/>
    <lineage>
        <taxon>Bacteria</taxon>
        <taxon>Pseudomonadati</taxon>
        <taxon>Thermodesulfobacteriota</taxon>
        <taxon>Desulfarculia</taxon>
        <taxon>Desulfarculales</taxon>
        <taxon>Desulfarculaceae</taxon>
        <taxon>Dethiosulfatarculus</taxon>
    </lineage>
</organism>
<keyword evidence="3" id="KW-1185">Reference proteome</keyword>
<dbReference type="EMBL" id="AZAC01000023">
    <property type="protein sequence ID" value="KIX12783.1"/>
    <property type="molecule type" value="Genomic_DNA"/>
</dbReference>
<dbReference type="SUPFAM" id="SSF69118">
    <property type="entry name" value="AhpD-like"/>
    <property type="match status" value="1"/>
</dbReference>
<reference evidence="2 3" key="1">
    <citation type="submission" date="2013-11" db="EMBL/GenBank/DDBJ databases">
        <title>Metagenomic analysis of a methanogenic consortium involved in long chain n-alkane degradation.</title>
        <authorList>
            <person name="Davidova I.A."/>
            <person name="Callaghan A.V."/>
            <person name="Wawrik B."/>
            <person name="Pruitt S."/>
            <person name="Marks C."/>
            <person name="Duncan K.E."/>
            <person name="Suflita J.M."/>
        </authorList>
    </citation>
    <scope>NUCLEOTIDE SEQUENCE [LARGE SCALE GENOMIC DNA]</scope>
    <source>
        <strain evidence="2 3">SPR</strain>
    </source>
</reference>
<dbReference type="PANTHER" id="PTHR33930:SF2">
    <property type="entry name" value="BLR3452 PROTEIN"/>
    <property type="match status" value="1"/>
</dbReference>
<comment type="caution">
    <text evidence="2">The sequence shown here is derived from an EMBL/GenBank/DDBJ whole genome shotgun (WGS) entry which is preliminary data.</text>
</comment>
<dbReference type="Gene3D" id="1.20.1290.10">
    <property type="entry name" value="AhpD-like"/>
    <property type="match status" value="1"/>
</dbReference>
<keyword evidence="2" id="KW-0560">Oxidoreductase</keyword>
<gene>
    <name evidence="2" type="ORF">X474_17250</name>
</gene>
<dbReference type="Pfam" id="PF02627">
    <property type="entry name" value="CMD"/>
    <property type="match status" value="1"/>
</dbReference>
<proteinExistence type="predicted"/>
<dbReference type="GO" id="GO:0051920">
    <property type="term" value="F:peroxiredoxin activity"/>
    <property type="evidence" value="ECO:0007669"/>
    <property type="project" value="InterPro"/>
</dbReference>
<dbReference type="STRING" id="1429043.X474_17250"/>
<protein>
    <submittedName>
        <fullName evidence="2">Alkylhydroperoxidase</fullName>
    </submittedName>
</protein>
<evidence type="ECO:0000313" key="2">
    <source>
        <dbReference type="EMBL" id="KIX12783.1"/>
    </source>
</evidence>
<dbReference type="PANTHER" id="PTHR33930">
    <property type="entry name" value="ALKYL HYDROPEROXIDE REDUCTASE AHPD"/>
    <property type="match status" value="1"/>
</dbReference>
<evidence type="ECO:0000313" key="3">
    <source>
        <dbReference type="Proteomes" id="UP000032233"/>
    </source>
</evidence>
<dbReference type="InParanoid" id="A0A0D2HQN2"/>
<feature type="domain" description="Carboxymuconolactone decarboxylase-like" evidence="1">
    <location>
        <begin position="7"/>
        <end position="85"/>
    </location>
</feature>
<dbReference type="Proteomes" id="UP000032233">
    <property type="component" value="Unassembled WGS sequence"/>
</dbReference>
<evidence type="ECO:0000259" key="1">
    <source>
        <dbReference type="Pfam" id="PF02627"/>
    </source>
</evidence>
<dbReference type="InterPro" id="IPR029032">
    <property type="entry name" value="AhpD-like"/>
</dbReference>
<accession>A0A0D2HQN2</accession>
<dbReference type="InterPro" id="IPR003779">
    <property type="entry name" value="CMD-like"/>
</dbReference>